<evidence type="ECO:0000313" key="1">
    <source>
        <dbReference type="EMBL" id="CAL1401958.1"/>
    </source>
</evidence>
<reference evidence="1 2" key="1">
    <citation type="submission" date="2024-04" db="EMBL/GenBank/DDBJ databases">
        <authorList>
            <person name="Fracassetti M."/>
        </authorList>
    </citation>
    <scope>NUCLEOTIDE SEQUENCE [LARGE SCALE GENOMIC DNA]</scope>
</reference>
<dbReference type="EMBL" id="OZ034820">
    <property type="protein sequence ID" value="CAL1401958.1"/>
    <property type="molecule type" value="Genomic_DNA"/>
</dbReference>
<keyword evidence="2" id="KW-1185">Reference proteome</keyword>
<evidence type="ECO:0000313" key="2">
    <source>
        <dbReference type="Proteomes" id="UP001497516"/>
    </source>
</evidence>
<protein>
    <submittedName>
        <fullName evidence="1">Uncharacterized protein</fullName>
    </submittedName>
</protein>
<name>A0AAV2FU89_9ROSI</name>
<sequence>MGLHNPLTTSPKLMLIGKHQFACPVPVTTSGERLGQKISHLVFCPYMVKSHHPIANQIQNIVKMDLDMLCSIMKNRINNNVNSTSIIHKEIHRKRTSHVEITKQPLEPDEFRTHLRHGANQRRKEARVCSKW</sequence>
<proteinExistence type="predicted"/>
<dbReference type="Proteomes" id="UP001497516">
    <property type="component" value="Chromosome 7"/>
</dbReference>
<dbReference type="AlphaFoldDB" id="A0AAV2FU89"/>
<gene>
    <name evidence="1" type="ORF">LTRI10_LOCUS41992</name>
</gene>
<accession>A0AAV2FU89</accession>
<organism evidence="1 2">
    <name type="scientific">Linum trigynum</name>
    <dbReference type="NCBI Taxonomy" id="586398"/>
    <lineage>
        <taxon>Eukaryota</taxon>
        <taxon>Viridiplantae</taxon>
        <taxon>Streptophyta</taxon>
        <taxon>Embryophyta</taxon>
        <taxon>Tracheophyta</taxon>
        <taxon>Spermatophyta</taxon>
        <taxon>Magnoliopsida</taxon>
        <taxon>eudicotyledons</taxon>
        <taxon>Gunneridae</taxon>
        <taxon>Pentapetalae</taxon>
        <taxon>rosids</taxon>
        <taxon>fabids</taxon>
        <taxon>Malpighiales</taxon>
        <taxon>Linaceae</taxon>
        <taxon>Linum</taxon>
    </lineage>
</organism>